<keyword evidence="18" id="KW-1185">Reference proteome</keyword>
<evidence type="ECO:0000256" key="1">
    <source>
        <dbReference type="ARBA" id="ARBA00004141"/>
    </source>
</evidence>
<keyword evidence="10" id="KW-0325">Glycoprotein</keyword>
<evidence type="ECO:0000256" key="5">
    <source>
        <dbReference type="ARBA" id="ARBA00022692"/>
    </source>
</evidence>
<keyword evidence="7 14" id="KW-0297">G-protein coupled receptor</keyword>
<feature type="transmembrane region" description="Helical" evidence="15">
    <location>
        <begin position="134"/>
        <end position="151"/>
    </location>
</feature>
<evidence type="ECO:0000313" key="17">
    <source>
        <dbReference type="Ensembl" id="ENSPSMP00000008810.1"/>
    </source>
</evidence>
<feature type="transmembrane region" description="Helical" evidence="15">
    <location>
        <begin position="183"/>
        <end position="210"/>
    </location>
</feature>
<keyword evidence="5 14" id="KW-0812">Transmembrane</keyword>
<dbReference type="SUPFAM" id="SSF81321">
    <property type="entry name" value="Family A G protein-coupled receptor-like"/>
    <property type="match status" value="1"/>
</dbReference>
<dbReference type="PANTHER" id="PTHR11394">
    <property type="entry name" value="TASTE RECEPTOR TYPE 2"/>
    <property type="match status" value="1"/>
</dbReference>
<evidence type="ECO:0000256" key="7">
    <source>
        <dbReference type="ARBA" id="ARBA00023040"/>
    </source>
</evidence>
<evidence type="ECO:0000256" key="12">
    <source>
        <dbReference type="ARBA" id="ARBA00024847"/>
    </source>
</evidence>
<feature type="transmembrane region" description="Helical" evidence="15">
    <location>
        <begin position="12"/>
        <end position="40"/>
    </location>
</feature>
<dbReference type="FunFam" id="1.20.1070.10:FF:000042">
    <property type="entry name" value="Taste receptor type 2 member 7"/>
    <property type="match status" value="1"/>
</dbReference>
<evidence type="ECO:0000256" key="9">
    <source>
        <dbReference type="ARBA" id="ARBA00023170"/>
    </source>
</evidence>
<feature type="transmembrane region" description="Helical" evidence="15">
    <location>
        <begin position="91"/>
        <end position="114"/>
    </location>
</feature>
<evidence type="ECO:0000256" key="13">
    <source>
        <dbReference type="RuleBase" id="RU004423"/>
    </source>
</evidence>
<evidence type="ECO:0000256" key="10">
    <source>
        <dbReference type="ARBA" id="ARBA00023180"/>
    </source>
</evidence>
<keyword evidence="11 14" id="KW-0807">Transducer</keyword>
<keyword evidence="9 14" id="KW-0675">Receptor</keyword>
<evidence type="ECO:0000256" key="15">
    <source>
        <dbReference type="SAM" id="Phobius"/>
    </source>
</evidence>
<keyword evidence="6 15" id="KW-1133">Transmembrane helix</keyword>
<feature type="transmembrane region" description="Helical" evidence="15">
    <location>
        <begin position="52"/>
        <end position="71"/>
    </location>
</feature>
<dbReference type="PANTHER" id="PTHR11394:SF28">
    <property type="entry name" value="TASTE RECEPTOR TYPE 2 MEMBER 13"/>
    <property type="match status" value="1"/>
</dbReference>
<evidence type="ECO:0000256" key="3">
    <source>
        <dbReference type="ARBA" id="ARBA00022480"/>
    </source>
</evidence>
<sequence>MQIVAIDKLWPHIFTLIIITEFMLGNLSNGFIVLINCIDWINKGKLSLVDKILIVLAISRIGLLWEILVNWFATLHYPALFVAGTELRLVIFAWVAANHFSLWLATILSIFYLLKIASFSSPTFLYLQWRVKKVILMILLGSLIFSILNMIKMNIHIKDWVDKCERNTTWNFKMSDFATFSELVVFTMTMFTLIPFTVALVAFVLLIFSLRKHLQKMQLSFKGHRDLRTRAHTTALKTVILFLLLYATFFLSFLISWISETNQAKLVHMLCQTIGVIYPSIHSFVPILRNSKLRQAYLGVAAKV</sequence>
<feature type="transmembrane region" description="Helical" evidence="15">
    <location>
        <begin position="267"/>
        <end position="288"/>
    </location>
</feature>
<dbReference type="Ensembl" id="ENSPSMT00000010353.1">
    <property type="protein sequence ID" value="ENSPSMP00000008810.1"/>
    <property type="gene ID" value="ENSPSMG00000006474.1"/>
</dbReference>
<dbReference type="PROSITE" id="PS50262">
    <property type="entry name" value="G_PROTEIN_RECEP_F1_2"/>
    <property type="match status" value="1"/>
</dbReference>
<reference evidence="17" key="1">
    <citation type="submission" date="2025-08" db="UniProtKB">
        <authorList>
            <consortium name="Ensembl"/>
        </authorList>
    </citation>
    <scope>IDENTIFICATION</scope>
</reference>
<comment type="subcellular location">
    <subcellularLocation>
        <location evidence="1 14">Membrane</location>
        <topology evidence="1 14">Multi-pass membrane protein</topology>
    </subcellularLocation>
</comment>
<accession>A0A8C8Z1G5</accession>
<organism evidence="17 18">
    <name type="scientific">Prolemur simus</name>
    <name type="common">Greater bamboo lemur</name>
    <name type="synonym">Hapalemur simus</name>
    <dbReference type="NCBI Taxonomy" id="1328070"/>
    <lineage>
        <taxon>Eukaryota</taxon>
        <taxon>Metazoa</taxon>
        <taxon>Chordata</taxon>
        <taxon>Craniata</taxon>
        <taxon>Vertebrata</taxon>
        <taxon>Euteleostomi</taxon>
        <taxon>Mammalia</taxon>
        <taxon>Eutheria</taxon>
        <taxon>Euarchontoglires</taxon>
        <taxon>Primates</taxon>
        <taxon>Strepsirrhini</taxon>
        <taxon>Lemuriformes</taxon>
        <taxon>Lemuridae</taxon>
        <taxon>Prolemur</taxon>
    </lineage>
</organism>
<evidence type="ECO:0000256" key="6">
    <source>
        <dbReference type="ARBA" id="ARBA00022989"/>
    </source>
</evidence>
<proteinExistence type="inferred from homology"/>
<dbReference type="Proteomes" id="UP000694414">
    <property type="component" value="Unplaced"/>
</dbReference>
<evidence type="ECO:0000256" key="14">
    <source>
        <dbReference type="RuleBase" id="RU004424"/>
    </source>
</evidence>
<dbReference type="GO" id="GO:0033038">
    <property type="term" value="F:bitter taste receptor activity"/>
    <property type="evidence" value="ECO:0007669"/>
    <property type="project" value="InterPro"/>
</dbReference>
<evidence type="ECO:0000256" key="2">
    <source>
        <dbReference type="ARBA" id="ARBA00007376"/>
    </source>
</evidence>
<name>A0A8C8Z1G5_PROSS</name>
<evidence type="ECO:0000256" key="11">
    <source>
        <dbReference type="ARBA" id="ARBA00023224"/>
    </source>
</evidence>
<evidence type="ECO:0000256" key="8">
    <source>
        <dbReference type="ARBA" id="ARBA00023136"/>
    </source>
</evidence>
<dbReference type="InterPro" id="IPR007960">
    <property type="entry name" value="TAS2R"/>
</dbReference>
<dbReference type="Pfam" id="PF05296">
    <property type="entry name" value="TAS2R"/>
    <property type="match status" value="1"/>
</dbReference>
<feature type="domain" description="G-protein coupled receptors family 1 profile" evidence="16">
    <location>
        <begin position="28"/>
        <end position="286"/>
    </location>
</feature>
<feature type="transmembrane region" description="Helical" evidence="15">
    <location>
        <begin position="231"/>
        <end position="255"/>
    </location>
</feature>
<dbReference type="GO" id="GO:0004930">
    <property type="term" value="F:G protein-coupled receptor activity"/>
    <property type="evidence" value="ECO:0007669"/>
    <property type="project" value="UniProtKB-KW"/>
</dbReference>
<evidence type="ECO:0000256" key="4">
    <source>
        <dbReference type="ARBA" id="ARBA00022606"/>
    </source>
</evidence>
<dbReference type="Gene3D" id="1.20.1070.10">
    <property type="entry name" value="Rhodopsin 7-helix transmembrane proteins"/>
    <property type="match status" value="1"/>
</dbReference>
<keyword evidence="3 14" id="KW-0919">Taste</keyword>
<keyword evidence="8 14" id="KW-0472">Membrane</keyword>
<evidence type="ECO:0000259" key="16">
    <source>
        <dbReference type="PROSITE" id="PS50262"/>
    </source>
</evidence>
<comment type="similarity">
    <text evidence="2 13">Belongs to the G-protein coupled receptor T2R family.</text>
</comment>
<keyword evidence="4 14" id="KW-0716">Sensory transduction</keyword>
<protein>
    <recommendedName>
        <fullName evidence="14">Taste receptor type 2</fullName>
    </recommendedName>
</protein>
<dbReference type="AlphaFoldDB" id="A0A8C8Z1G5"/>
<dbReference type="InterPro" id="IPR017452">
    <property type="entry name" value="GPCR_Rhodpsn_7TM"/>
</dbReference>
<reference evidence="17" key="2">
    <citation type="submission" date="2025-09" db="UniProtKB">
        <authorList>
            <consortium name="Ensembl"/>
        </authorList>
    </citation>
    <scope>IDENTIFICATION</scope>
</reference>
<comment type="function">
    <text evidence="12">Receptor that may play a role in the perception of bitterness and is gustducin-linked. May play a role in sensing the chemical composition of the gastrointestinal content. The activity of this receptor may stimulate alpha gustducin, mediate PLC-beta-2 activation and lead to the gating of TRPM5.</text>
</comment>
<dbReference type="GO" id="GO:0005886">
    <property type="term" value="C:plasma membrane"/>
    <property type="evidence" value="ECO:0007669"/>
    <property type="project" value="UniProtKB-ARBA"/>
</dbReference>
<dbReference type="GeneTree" id="ENSGT01150000286975"/>
<evidence type="ECO:0000313" key="18">
    <source>
        <dbReference type="Proteomes" id="UP000694414"/>
    </source>
</evidence>